<dbReference type="Proteomes" id="UP000095286">
    <property type="component" value="Unplaced"/>
</dbReference>
<accession>A0AC35TTA6</accession>
<name>A0AC35TTA6_9BILA</name>
<evidence type="ECO:0000313" key="2">
    <source>
        <dbReference type="WBParaSite" id="RSKR_0000387300.1"/>
    </source>
</evidence>
<evidence type="ECO:0000313" key="1">
    <source>
        <dbReference type="Proteomes" id="UP000095286"/>
    </source>
</evidence>
<dbReference type="WBParaSite" id="RSKR_0000387300.1">
    <property type="protein sequence ID" value="RSKR_0000387300.1"/>
    <property type="gene ID" value="RSKR_0000387300"/>
</dbReference>
<proteinExistence type="predicted"/>
<protein>
    <submittedName>
        <fullName evidence="2">Cullin_Nedd8 domain-containing protein</fullName>
    </submittedName>
</protein>
<sequence length="157" mass="18334">MLVTEYKIQLFNKFSPSLVTTVLQLIEKERNNQSINSGLISETLQSYVYGNNFRYRCYSKSMPTKDSTASTFQKKDDSEKNASIESAKELNLEAIIVRIMKTRKEMRHQQLVSDVVGVVKKRFKPEISHVKRSIDVLIEKDYIKRDANERDLYQYIA</sequence>
<reference evidence="2" key="1">
    <citation type="submission" date="2016-11" db="UniProtKB">
        <authorList>
            <consortium name="WormBaseParasite"/>
        </authorList>
    </citation>
    <scope>IDENTIFICATION</scope>
    <source>
        <strain evidence="2">KR3021</strain>
    </source>
</reference>
<organism evidence="1 2">
    <name type="scientific">Rhabditophanes sp. KR3021</name>
    <dbReference type="NCBI Taxonomy" id="114890"/>
    <lineage>
        <taxon>Eukaryota</taxon>
        <taxon>Metazoa</taxon>
        <taxon>Ecdysozoa</taxon>
        <taxon>Nematoda</taxon>
        <taxon>Chromadorea</taxon>
        <taxon>Rhabditida</taxon>
        <taxon>Tylenchina</taxon>
        <taxon>Panagrolaimomorpha</taxon>
        <taxon>Strongyloidoidea</taxon>
        <taxon>Alloionematidae</taxon>
        <taxon>Rhabditophanes</taxon>
    </lineage>
</organism>